<protein>
    <submittedName>
        <fullName evidence="1">Uncharacterized protein</fullName>
    </submittedName>
</protein>
<sequence length="162" mass="18354">MDKHQSRLTFEAKCAHKLAREMSPGSEQEDLVQEHGSLGTTLLAMQHSLQSIDSKIDMITVCMAQMVTKLDQHGICIAEAEQHISTTMDTLQSTREMCLNMVKEIAIIQAKHEDLEARSCRDNICLFNVPETTNTGKMQTFVEQLLRDVFDVEHFSNMLVVE</sequence>
<evidence type="ECO:0000313" key="2">
    <source>
        <dbReference type="Proteomes" id="UP001066276"/>
    </source>
</evidence>
<dbReference type="Proteomes" id="UP001066276">
    <property type="component" value="Chromosome 9"/>
</dbReference>
<proteinExistence type="predicted"/>
<organism evidence="1 2">
    <name type="scientific">Pleurodeles waltl</name>
    <name type="common">Iberian ribbed newt</name>
    <dbReference type="NCBI Taxonomy" id="8319"/>
    <lineage>
        <taxon>Eukaryota</taxon>
        <taxon>Metazoa</taxon>
        <taxon>Chordata</taxon>
        <taxon>Craniata</taxon>
        <taxon>Vertebrata</taxon>
        <taxon>Euteleostomi</taxon>
        <taxon>Amphibia</taxon>
        <taxon>Batrachia</taxon>
        <taxon>Caudata</taxon>
        <taxon>Salamandroidea</taxon>
        <taxon>Salamandridae</taxon>
        <taxon>Pleurodelinae</taxon>
        <taxon>Pleurodeles</taxon>
    </lineage>
</organism>
<name>A0AAV7MJY6_PLEWA</name>
<reference evidence="1" key="1">
    <citation type="journal article" date="2022" name="bioRxiv">
        <title>Sequencing and chromosome-scale assembly of the giantPleurodeles waltlgenome.</title>
        <authorList>
            <person name="Brown T."/>
            <person name="Elewa A."/>
            <person name="Iarovenko S."/>
            <person name="Subramanian E."/>
            <person name="Araus A.J."/>
            <person name="Petzold A."/>
            <person name="Susuki M."/>
            <person name="Suzuki K.-i.T."/>
            <person name="Hayashi T."/>
            <person name="Toyoda A."/>
            <person name="Oliveira C."/>
            <person name="Osipova E."/>
            <person name="Leigh N.D."/>
            <person name="Simon A."/>
            <person name="Yun M.H."/>
        </authorList>
    </citation>
    <scope>NUCLEOTIDE SEQUENCE</scope>
    <source>
        <strain evidence="1">20211129_DDA</strain>
        <tissue evidence="1">Liver</tissue>
    </source>
</reference>
<evidence type="ECO:0000313" key="1">
    <source>
        <dbReference type="EMBL" id="KAJ1104100.1"/>
    </source>
</evidence>
<gene>
    <name evidence="1" type="ORF">NDU88_001515</name>
</gene>
<dbReference type="EMBL" id="JANPWB010000013">
    <property type="protein sequence ID" value="KAJ1104100.1"/>
    <property type="molecule type" value="Genomic_DNA"/>
</dbReference>
<accession>A0AAV7MJY6</accession>
<dbReference type="AlphaFoldDB" id="A0AAV7MJY6"/>
<keyword evidence="2" id="KW-1185">Reference proteome</keyword>
<comment type="caution">
    <text evidence="1">The sequence shown here is derived from an EMBL/GenBank/DDBJ whole genome shotgun (WGS) entry which is preliminary data.</text>
</comment>